<dbReference type="PANTHER" id="PTHR34819:SF3">
    <property type="entry name" value="CELL SURFACE PROTEIN"/>
    <property type="match status" value="1"/>
</dbReference>
<sequence>MKSKLLKLLAAASLASAVVLTGCATQQSSKSTKPAEPAPAKKTVAKSGYGPAYTTFDRNGVNYTKGAVAYPTGILSSSSLLLEKVVPSEVMVGAPYQVSYTLRNLSDVTLKDVVLTDVVGSNFRLSDAAPAADAVDGDTATWMLGEIAPGGTRNVILKASSPEEGYATTCSAVTFVPSYCETIKVVRADLELVLDLVPAVTVCDPIPARITVRNSGSSRLTNVVVTDALPSGLATADGQTRISLNAGDLNPGESKAFDLDLKASSTGRYEASPVANSAQGISAEDMGSVVVSAPSLMVSCEAPSERFIGRPISVCYQVKNTGNATSSNTVLTVPVPAGATFQGATGGGNLSGNAVVWNLGSIAAEGVTEVCATFTGKQAGMVSFSGSVQGNCAPVASTVCRTEVTGIPAILLEVIDLEDPIEVGSNQTYQIVVTNQGSAPATNVRVTAQLEDEQSYVTSSGTTSARASGQTIVMNAVPSIAPGANATWQVVVKALSEGDIRFSVQLESDQMGRPVRETEATNQY</sequence>
<comment type="caution">
    <text evidence="3">The sequence shown here is derived from an EMBL/GenBank/DDBJ whole genome shotgun (WGS) entry which is preliminary data.</text>
</comment>
<organism evidence="3 4">
    <name type="scientific">Oceanipulchritudo coccoides</name>
    <dbReference type="NCBI Taxonomy" id="2706888"/>
    <lineage>
        <taxon>Bacteria</taxon>
        <taxon>Pseudomonadati</taxon>
        <taxon>Verrucomicrobiota</taxon>
        <taxon>Opitutia</taxon>
        <taxon>Puniceicoccales</taxon>
        <taxon>Oceanipulchritudinaceae</taxon>
        <taxon>Oceanipulchritudo</taxon>
    </lineage>
</organism>
<dbReference type="InterPro" id="IPR047589">
    <property type="entry name" value="DUF11_rpt"/>
</dbReference>
<dbReference type="AlphaFoldDB" id="A0A6B2M3K7"/>
<reference evidence="3 4" key="1">
    <citation type="submission" date="2020-02" db="EMBL/GenBank/DDBJ databases">
        <title>Albibacoteraceae fam. nov., the first described family within the subdivision 4 Verrucomicrobia.</title>
        <authorList>
            <person name="Xi F."/>
        </authorList>
    </citation>
    <scope>NUCLEOTIDE SEQUENCE [LARGE SCALE GENOMIC DNA]</scope>
    <source>
        <strain evidence="3 4">CK1056</strain>
    </source>
</reference>
<dbReference type="PANTHER" id="PTHR34819">
    <property type="entry name" value="LARGE CYSTEINE-RICH PERIPLASMIC PROTEIN OMCB"/>
    <property type="match status" value="1"/>
</dbReference>
<evidence type="ECO:0000313" key="3">
    <source>
        <dbReference type="EMBL" id="NDV62395.1"/>
    </source>
</evidence>
<evidence type="ECO:0000259" key="2">
    <source>
        <dbReference type="Pfam" id="PF01345"/>
    </source>
</evidence>
<keyword evidence="1" id="KW-0732">Signal</keyword>
<evidence type="ECO:0000256" key="1">
    <source>
        <dbReference type="SAM" id="SignalP"/>
    </source>
</evidence>
<accession>A0A6B2M3K7</accession>
<feature type="domain" description="DUF11" evidence="2">
    <location>
        <begin position="420"/>
        <end position="510"/>
    </location>
</feature>
<feature type="chain" id="PRO_5025457922" evidence="1">
    <location>
        <begin position="18"/>
        <end position="524"/>
    </location>
</feature>
<dbReference type="InterPro" id="IPR001434">
    <property type="entry name" value="OmcB-like_DUF11"/>
</dbReference>
<name>A0A6B2M3K7_9BACT</name>
<dbReference type="Gene3D" id="2.60.40.10">
    <property type="entry name" value="Immunoglobulins"/>
    <property type="match status" value="3"/>
</dbReference>
<evidence type="ECO:0000313" key="4">
    <source>
        <dbReference type="Proteomes" id="UP000478417"/>
    </source>
</evidence>
<dbReference type="Proteomes" id="UP000478417">
    <property type="component" value="Unassembled WGS sequence"/>
</dbReference>
<dbReference type="PROSITE" id="PS51257">
    <property type="entry name" value="PROKAR_LIPOPROTEIN"/>
    <property type="match status" value="1"/>
</dbReference>
<keyword evidence="4" id="KW-1185">Reference proteome</keyword>
<feature type="domain" description="DUF11" evidence="2">
    <location>
        <begin position="199"/>
        <end position="273"/>
    </location>
</feature>
<protein>
    <submittedName>
        <fullName evidence="3">DUF11 domain-containing protein</fullName>
    </submittedName>
</protein>
<gene>
    <name evidence="3" type="ORF">G0Q06_08035</name>
</gene>
<feature type="domain" description="DUF11" evidence="2">
    <location>
        <begin position="308"/>
        <end position="380"/>
    </location>
</feature>
<dbReference type="RefSeq" id="WP_163964236.1">
    <property type="nucleotide sequence ID" value="NZ_JAAGNX010000002.1"/>
</dbReference>
<feature type="signal peptide" evidence="1">
    <location>
        <begin position="1"/>
        <end position="17"/>
    </location>
</feature>
<dbReference type="Pfam" id="PF01345">
    <property type="entry name" value="DUF11"/>
    <property type="match status" value="3"/>
</dbReference>
<proteinExistence type="predicted"/>
<dbReference type="EMBL" id="JAAGNX010000002">
    <property type="protein sequence ID" value="NDV62395.1"/>
    <property type="molecule type" value="Genomic_DNA"/>
</dbReference>
<dbReference type="InterPro" id="IPR051172">
    <property type="entry name" value="Chlamydia_OmcB"/>
</dbReference>
<dbReference type="NCBIfam" id="TIGR01451">
    <property type="entry name" value="B_ant_repeat"/>
    <property type="match status" value="2"/>
</dbReference>
<dbReference type="InterPro" id="IPR013783">
    <property type="entry name" value="Ig-like_fold"/>
</dbReference>